<feature type="signal peptide" evidence="1">
    <location>
        <begin position="1"/>
        <end position="23"/>
    </location>
</feature>
<feature type="chain" id="PRO_5040786627" evidence="1">
    <location>
        <begin position="24"/>
        <end position="339"/>
    </location>
</feature>
<dbReference type="EMBL" id="BRXX01000531">
    <property type="protein sequence ID" value="GMI15703.1"/>
    <property type="molecule type" value="Genomic_DNA"/>
</dbReference>
<protein>
    <submittedName>
        <fullName evidence="2">Uncharacterized protein</fullName>
    </submittedName>
</protein>
<evidence type="ECO:0000313" key="2">
    <source>
        <dbReference type="EMBL" id="GMI15703.1"/>
    </source>
</evidence>
<evidence type="ECO:0000256" key="1">
    <source>
        <dbReference type="SAM" id="SignalP"/>
    </source>
</evidence>
<keyword evidence="1" id="KW-0732">Signal</keyword>
<name>A0A9W7FP38_9STRA</name>
<dbReference type="Proteomes" id="UP001165160">
    <property type="component" value="Unassembled WGS sequence"/>
</dbReference>
<reference evidence="3" key="1">
    <citation type="journal article" date="2023" name="Commun. Biol.">
        <title>Genome analysis of Parmales, the sister group of diatoms, reveals the evolutionary specialization of diatoms from phago-mixotrophs to photoautotrophs.</title>
        <authorList>
            <person name="Ban H."/>
            <person name="Sato S."/>
            <person name="Yoshikawa S."/>
            <person name="Yamada K."/>
            <person name="Nakamura Y."/>
            <person name="Ichinomiya M."/>
            <person name="Sato N."/>
            <person name="Blanc-Mathieu R."/>
            <person name="Endo H."/>
            <person name="Kuwata A."/>
            <person name="Ogata H."/>
        </authorList>
    </citation>
    <scope>NUCLEOTIDE SEQUENCE [LARGE SCALE GENOMIC DNA]</scope>
    <source>
        <strain evidence="3">NIES 3699</strain>
    </source>
</reference>
<evidence type="ECO:0000313" key="3">
    <source>
        <dbReference type="Proteomes" id="UP001165160"/>
    </source>
</evidence>
<comment type="caution">
    <text evidence="2">The sequence shown here is derived from an EMBL/GenBank/DDBJ whole genome shotgun (WGS) entry which is preliminary data.</text>
</comment>
<dbReference type="AlphaFoldDB" id="A0A9W7FP38"/>
<keyword evidence="3" id="KW-1185">Reference proteome</keyword>
<proteinExistence type="predicted"/>
<organism evidence="2 3">
    <name type="scientific">Triparma verrucosa</name>
    <dbReference type="NCBI Taxonomy" id="1606542"/>
    <lineage>
        <taxon>Eukaryota</taxon>
        <taxon>Sar</taxon>
        <taxon>Stramenopiles</taxon>
        <taxon>Ochrophyta</taxon>
        <taxon>Bolidophyceae</taxon>
        <taxon>Parmales</taxon>
        <taxon>Triparmaceae</taxon>
        <taxon>Triparma</taxon>
    </lineage>
</organism>
<sequence>MGFLPFMFNMIFLNSVLHPLSFAYIFWRKVNYNIPDMPLNEISALIEDVKQIFGEELESADENVRKILDANALNNMFLKALKVSFYSLSRPGFPLILDDKFVKSRFYDFLDIQFPVPSNFSVIVSEDGSDLTPKYKDLTTGEVKRLRPFNGFSSSDNMEPDLNPAALKSLEKSLNICTLAVSAMKSSDSNNTSNFSQILELVLLNLTLLVDENGKDRSSVKTWNVNVELWFRLLGNFDSEPELTKAQVSDFVSLWHELRSSEINGPKETKLSSIYSNSENVNATSSEILNKYGSHERGLTREEFKNFAKNVELRPPFVADFRVMPILVKYLQLAEERRR</sequence>
<gene>
    <name evidence="2" type="ORF">TrVE_jg3356</name>
</gene>
<accession>A0A9W7FP38</accession>